<dbReference type="AlphaFoldDB" id="A0A8E7ELB9"/>
<evidence type="ECO:0000259" key="1">
    <source>
        <dbReference type="PROSITE" id="PS50093"/>
    </source>
</evidence>
<dbReference type="SMART" id="SM00089">
    <property type="entry name" value="PKD"/>
    <property type="match status" value="1"/>
</dbReference>
<dbReference type="Gene3D" id="2.60.40.10">
    <property type="entry name" value="Immunoglobulins"/>
    <property type="match status" value="1"/>
</dbReference>
<accession>A0A8E7ELB9</accession>
<dbReference type="KEGG" id="mrtj:KHC33_13795"/>
<name>A0A8E7ELB9_9EURY</name>
<sequence length="190" mass="20512">MQPPHVTGYSTTPFEISPGVNDTAPLVPQKPVTINATANDWGNIVPTGNSSYQSYTNQTFITQSKPGADLTDVVVDSASKGNIPSWTFTDLTENHDIETIGNPAPGQVHVFFTASQRYGEKPLTVAFSSEQSFGSPTSWYWQFGDGCTNTTQNPIHTYESPGTYTVSLRASNGKTGGYSAWNNYITVTDG</sequence>
<dbReference type="InterPro" id="IPR035986">
    <property type="entry name" value="PKD_dom_sf"/>
</dbReference>
<protein>
    <submittedName>
        <fullName evidence="2">PKD domain-containing protein</fullName>
    </submittedName>
</protein>
<proteinExistence type="predicted"/>
<dbReference type="PROSITE" id="PS50093">
    <property type="entry name" value="PKD"/>
    <property type="match status" value="1"/>
</dbReference>
<dbReference type="Proteomes" id="UP000680656">
    <property type="component" value="Chromosome"/>
</dbReference>
<feature type="domain" description="PKD" evidence="1">
    <location>
        <begin position="108"/>
        <end position="172"/>
    </location>
</feature>
<dbReference type="Pfam" id="PF00801">
    <property type="entry name" value="PKD"/>
    <property type="match status" value="1"/>
</dbReference>
<evidence type="ECO:0000313" key="2">
    <source>
        <dbReference type="EMBL" id="QVV90646.1"/>
    </source>
</evidence>
<reference evidence="2 3" key="1">
    <citation type="submission" date="2021-05" db="EMBL/GenBank/DDBJ databases">
        <title>A novel Methanospirillum isolate from a pyrite-forming mixed culture.</title>
        <authorList>
            <person name="Bunk B."/>
            <person name="Sproer C."/>
            <person name="Spring S."/>
            <person name="Pester M."/>
        </authorList>
    </citation>
    <scope>NUCLEOTIDE SEQUENCE [LARGE SCALE GENOMIC DNA]</scope>
    <source>
        <strain evidence="2 3">J.3.6.1-F.2.7.3</strain>
    </source>
</reference>
<evidence type="ECO:0000313" key="3">
    <source>
        <dbReference type="Proteomes" id="UP000680656"/>
    </source>
</evidence>
<gene>
    <name evidence="2" type="ORF">KHC33_13795</name>
</gene>
<keyword evidence="3" id="KW-1185">Reference proteome</keyword>
<dbReference type="InterPro" id="IPR000601">
    <property type="entry name" value="PKD_dom"/>
</dbReference>
<organism evidence="2 3">
    <name type="scientific">Methanospirillum purgamenti</name>
    <dbReference type="NCBI Taxonomy" id="2834276"/>
    <lineage>
        <taxon>Archaea</taxon>
        <taxon>Methanobacteriati</taxon>
        <taxon>Methanobacteriota</taxon>
        <taxon>Stenosarchaea group</taxon>
        <taxon>Methanomicrobia</taxon>
        <taxon>Methanomicrobiales</taxon>
        <taxon>Methanospirillaceae</taxon>
        <taxon>Methanospirillum</taxon>
    </lineage>
</organism>
<dbReference type="CDD" id="cd00146">
    <property type="entry name" value="PKD"/>
    <property type="match status" value="1"/>
</dbReference>
<dbReference type="InterPro" id="IPR013783">
    <property type="entry name" value="Ig-like_fold"/>
</dbReference>
<dbReference type="InterPro" id="IPR022409">
    <property type="entry name" value="PKD/Chitinase_dom"/>
</dbReference>
<dbReference type="EMBL" id="CP075546">
    <property type="protein sequence ID" value="QVV90646.1"/>
    <property type="molecule type" value="Genomic_DNA"/>
</dbReference>
<dbReference type="SUPFAM" id="SSF49299">
    <property type="entry name" value="PKD domain"/>
    <property type="match status" value="1"/>
</dbReference>